<dbReference type="NCBIfam" id="NF040690">
    <property type="entry name" value="mycolate_SDR"/>
    <property type="match status" value="1"/>
</dbReference>
<evidence type="ECO:0000259" key="5">
    <source>
        <dbReference type="SMART" id="SM00822"/>
    </source>
</evidence>
<evidence type="ECO:0000313" key="6">
    <source>
        <dbReference type="EMBL" id="AEK36149.1"/>
    </source>
</evidence>
<feature type="domain" description="Ketoreductase" evidence="5">
    <location>
        <begin position="70"/>
        <end position="254"/>
    </location>
</feature>
<dbReference type="InterPro" id="IPR002347">
    <property type="entry name" value="SDR_fam"/>
</dbReference>
<dbReference type="Proteomes" id="UP000006659">
    <property type="component" value="Chromosome"/>
</dbReference>
<dbReference type="PANTHER" id="PTHR44196">
    <property type="entry name" value="DEHYDROGENASE/REDUCTASE SDR FAMILY MEMBER 7B"/>
    <property type="match status" value="1"/>
</dbReference>
<keyword evidence="2" id="KW-0560">Oxidoreductase</keyword>
<dbReference type="STRING" id="858619.CVAR_0796"/>
<dbReference type="AlphaFoldDB" id="G0HB24"/>
<dbReference type="Gene3D" id="3.40.50.720">
    <property type="entry name" value="NAD(P)-binding Rossmann-like Domain"/>
    <property type="match status" value="1"/>
</dbReference>
<dbReference type="InterPro" id="IPR057326">
    <property type="entry name" value="KR_dom"/>
</dbReference>
<evidence type="ECO:0000313" key="7">
    <source>
        <dbReference type="Proteomes" id="UP000006659"/>
    </source>
</evidence>
<dbReference type="HOGENOM" id="CLU_010194_2_1_11"/>
<feature type="region of interest" description="Disordered" evidence="4">
    <location>
        <begin position="26"/>
        <end position="69"/>
    </location>
</feature>
<dbReference type="KEGG" id="cva:CVAR_0796"/>
<dbReference type="GO" id="GO:0016491">
    <property type="term" value="F:oxidoreductase activity"/>
    <property type="evidence" value="ECO:0007669"/>
    <property type="project" value="UniProtKB-KW"/>
</dbReference>
<dbReference type="SMART" id="SM00822">
    <property type="entry name" value="PKS_KR"/>
    <property type="match status" value="1"/>
</dbReference>
<accession>G0HB24</accession>
<reference evidence="6 7" key="1">
    <citation type="journal article" date="2011" name="BMC Genomics">
        <title>Complete genome sequence of Corynebacterium variabile DSM 44702 isolated from the surface of smear-ripened cheeses and insights into cheese ripening and flavor generation.</title>
        <authorList>
            <person name="Schroeder J."/>
            <person name="Maus I."/>
            <person name="Trost E."/>
            <person name="Tauch A."/>
        </authorList>
    </citation>
    <scope>NUCLEOTIDE SEQUENCE [LARGE SCALE GENOMIC DNA]</scope>
    <source>
        <strain evidence="7">DSM 44702 / JCM 12073 / NCIMB 30131</strain>
    </source>
</reference>
<evidence type="ECO:0000256" key="2">
    <source>
        <dbReference type="ARBA" id="ARBA00023002"/>
    </source>
</evidence>
<dbReference type="EMBL" id="CP002917">
    <property type="protein sequence ID" value="AEK36149.1"/>
    <property type="molecule type" value="Genomic_DNA"/>
</dbReference>
<evidence type="ECO:0000256" key="1">
    <source>
        <dbReference type="ARBA" id="ARBA00006484"/>
    </source>
</evidence>
<dbReference type="InterPro" id="IPR036291">
    <property type="entry name" value="NAD(P)-bd_dom_sf"/>
</dbReference>
<evidence type="ECO:0000256" key="4">
    <source>
        <dbReference type="SAM" id="MobiDB-lite"/>
    </source>
</evidence>
<dbReference type="GO" id="GO:0016020">
    <property type="term" value="C:membrane"/>
    <property type="evidence" value="ECO:0007669"/>
    <property type="project" value="TreeGrafter"/>
</dbReference>
<dbReference type="PANTHER" id="PTHR44196:SF2">
    <property type="entry name" value="SHORT-CHAIN DEHYDROGENASE-RELATED"/>
    <property type="match status" value="1"/>
</dbReference>
<protein>
    <submittedName>
        <fullName evidence="6">Corynebacterineae mycolate reductase A</fullName>
    </submittedName>
</protein>
<dbReference type="eggNOG" id="COG0300">
    <property type="taxonomic scope" value="Bacteria"/>
</dbReference>
<comment type="similarity">
    <text evidence="1 3">Belongs to the short-chain dehydrogenases/reductases (SDR) family.</text>
</comment>
<dbReference type="PRINTS" id="PR00081">
    <property type="entry name" value="GDHRDH"/>
</dbReference>
<proteinExistence type="inferred from homology"/>
<sequence length="329" mass="34964">MTEIYPRLLHLRSPPSLPHAFPHRLPVFRPPPGPAGSLRNARSRPLPQESLLFRRKPRKSPALPSPGPDRVAVVTGASSGIGQAIALELGRRGHNLLLVARTAGPMEEIAATLAAEGRDVTVEIRPCDLADAAARGVLIAELESRDVNIIVNSAGVATFGQFRKLDPAYERTQFELNATAVFELTAAVLPGMVAGGDAGIVNVGSVAGNAAIPNNATYVGTKAMVNTFTEALHFELKGTGVRCTLLAPGPVREEVKEDAARTIVDRATPDFVWTTYPDCAAETLDALAANRLRVVPGGLSKVMNVLSTYLPRRLTAPLMGKAYATMAED</sequence>
<dbReference type="SUPFAM" id="SSF51735">
    <property type="entry name" value="NAD(P)-binding Rossmann-fold domains"/>
    <property type="match status" value="1"/>
</dbReference>
<organism evidence="6 7">
    <name type="scientific">Corynebacterium variabile (strain DSM 44702 / CIP 107183 / JCM 12073 / NCIMB 30131)</name>
    <name type="common">Corynebacterium mooreparkense</name>
    <dbReference type="NCBI Taxonomy" id="858619"/>
    <lineage>
        <taxon>Bacteria</taxon>
        <taxon>Bacillati</taxon>
        <taxon>Actinomycetota</taxon>
        <taxon>Actinomycetes</taxon>
        <taxon>Mycobacteriales</taxon>
        <taxon>Corynebacteriaceae</taxon>
        <taxon>Corynebacterium</taxon>
    </lineage>
</organism>
<name>G0HB24_CORVD</name>
<dbReference type="CDD" id="cd05233">
    <property type="entry name" value="SDR_c"/>
    <property type="match status" value="1"/>
</dbReference>
<gene>
    <name evidence="6" type="primary">cmrA</name>
    <name evidence="6" type="ordered locus">CVAR_0796</name>
</gene>
<dbReference type="PRINTS" id="PR00080">
    <property type="entry name" value="SDRFAMILY"/>
</dbReference>
<dbReference type="Pfam" id="PF00106">
    <property type="entry name" value="adh_short"/>
    <property type="match status" value="1"/>
</dbReference>
<evidence type="ECO:0000256" key="3">
    <source>
        <dbReference type="RuleBase" id="RU000363"/>
    </source>
</evidence>